<sequence length="82" mass="9486">MTIVERNFIVSVSKLTHALRCSFCESNIAFVSFTFYSIHTVLDPLRFRHLPSQIVGSYFVFDYGASLDVDCVFEKKIKSFCY</sequence>
<evidence type="ECO:0000313" key="2">
    <source>
        <dbReference type="Proteomes" id="UP001359559"/>
    </source>
</evidence>
<accession>A0AAN9FWP9</accession>
<evidence type="ECO:0000313" key="1">
    <source>
        <dbReference type="EMBL" id="KAK7279588.1"/>
    </source>
</evidence>
<name>A0AAN9FWP9_CLITE</name>
<keyword evidence="2" id="KW-1185">Reference proteome</keyword>
<gene>
    <name evidence="1" type="ORF">RJT34_24641</name>
</gene>
<dbReference type="Proteomes" id="UP001359559">
    <property type="component" value="Unassembled WGS sequence"/>
</dbReference>
<dbReference type="AlphaFoldDB" id="A0AAN9FWP9"/>
<protein>
    <submittedName>
        <fullName evidence="1">Uncharacterized protein</fullName>
    </submittedName>
</protein>
<comment type="caution">
    <text evidence="1">The sequence shown here is derived from an EMBL/GenBank/DDBJ whole genome shotgun (WGS) entry which is preliminary data.</text>
</comment>
<dbReference type="EMBL" id="JAYKXN010000006">
    <property type="protein sequence ID" value="KAK7279588.1"/>
    <property type="molecule type" value="Genomic_DNA"/>
</dbReference>
<reference evidence="1 2" key="1">
    <citation type="submission" date="2024-01" db="EMBL/GenBank/DDBJ databases">
        <title>The genomes of 5 underutilized Papilionoideae crops provide insights into root nodulation and disease resistance.</title>
        <authorList>
            <person name="Yuan L."/>
        </authorList>
    </citation>
    <scope>NUCLEOTIDE SEQUENCE [LARGE SCALE GENOMIC DNA]</scope>
    <source>
        <strain evidence="1">LY-2023</strain>
        <tissue evidence="1">Leaf</tissue>
    </source>
</reference>
<proteinExistence type="predicted"/>
<organism evidence="1 2">
    <name type="scientific">Clitoria ternatea</name>
    <name type="common">Butterfly pea</name>
    <dbReference type="NCBI Taxonomy" id="43366"/>
    <lineage>
        <taxon>Eukaryota</taxon>
        <taxon>Viridiplantae</taxon>
        <taxon>Streptophyta</taxon>
        <taxon>Embryophyta</taxon>
        <taxon>Tracheophyta</taxon>
        <taxon>Spermatophyta</taxon>
        <taxon>Magnoliopsida</taxon>
        <taxon>eudicotyledons</taxon>
        <taxon>Gunneridae</taxon>
        <taxon>Pentapetalae</taxon>
        <taxon>rosids</taxon>
        <taxon>fabids</taxon>
        <taxon>Fabales</taxon>
        <taxon>Fabaceae</taxon>
        <taxon>Papilionoideae</taxon>
        <taxon>50 kb inversion clade</taxon>
        <taxon>NPAAA clade</taxon>
        <taxon>indigoferoid/millettioid clade</taxon>
        <taxon>Phaseoleae</taxon>
        <taxon>Clitoria</taxon>
    </lineage>
</organism>